<dbReference type="RefSeq" id="WP_058756152.1">
    <property type="nucleotide sequence ID" value="NZ_LDTB01000047.1"/>
</dbReference>
<proteinExistence type="predicted"/>
<dbReference type="PANTHER" id="PTHR34818:SF1">
    <property type="entry name" value="PROTEIN BLI-3"/>
    <property type="match status" value="1"/>
</dbReference>
<evidence type="ECO:0000259" key="1">
    <source>
        <dbReference type="Pfam" id="PF16242"/>
    </source>
</evidence>
<evidence type="ECO:0000313" key="3">
    <source>
        <dbReference type="Proteomes" id="UP000074310"/>
    </source>
</evidence>
<comment type="caution">
    <text evidence="2">The sequence shown here is derived from an EMBL/GenBank/DDBJ whole genome shotgun (WGS) entry which is preliminary data.</text>
</comment>
<dbReference type="InterPro" id="IPR038725">
    <property type="entry name" value="YdaG_split_barrel_FMN-bd"/>
</dbReference>
<reference evidence="2 3" key="1">
    <citation type="journal article" date="2016" name="Front. Microbiol.">
        <title>Genomic Resource of Rice Seed Associated Bacteria.</title>
        <authorList>
            <person name="Midha S."/>
            <person name="Bansal K."/>
            <person name="Sharma S."/>
            <person name="Kumar N."/>
            <person name="Patil P.P."/>
            <person name="Chaudhry V."/>
            <person name="Patil P.B."/>
        </authorList>
    </citation>
    <scope>NUCLEOTIDE SEQUENCE [LARGE SCALE GENOMIC DNA]</scope>
    <source>
        <strain evidence="2 3">NS334</strain>
    </source>
</reference>
<dbReference type="PANTHER" id="PTHR34818">
    <property type="entry name" value="PROTEIN BLI-3"/>
    <property type="match status" value="1"/>
</dbReference>
<feature type="domain" description="General stress protein FMN-binding split barrel" evidence="1">
    <location>
        <begin position="13"/>
        <end position="140"/>
    </location>
</feature>
<name>A0A147I089_9SPHN</name>
<dbReference type="AlphaFoldDB" id="A0A147I089"/>
<dbReference type="OrthoDB" id="1432662at2"/>
<accession>A0A147I089</accession>
<dbReference type="Proteomes" id="UP000074310">
    <property type="component" value="Unassembled WGS sequence"/>
</dbReference>
<protein>
    <submittedName>
        <fullName evidence="2">General stress protein</fullName>
    </submittedName>
</protein>
<dbReference type="PATRIC" id="fig|869719.3.peg.2298"/>
<dbReference type="InterPro" id="IPR012349">
    <property type="entry name" value="Split_barrel_FMN-bd"/>
</dbReference>
<dbReference type="SUPFAM" id="SSF50475">
    <property type="entry name" value="FMN-binding split barrel"/>
    <property type="match status" value="1"/>
</dbReference>
<organism evidence="2 3">
    <name type="scientific">Sphingomonas endophytica</name>
    <dbReference type="NCBI Taxonomy" id="869719"/>
    <lineage>
        <taxon>Bacteria</taxon>
        <taxon>Pseudomonadati</taxon>
        <taxon>Pseudomonadota</taxon>
        <taxon>Alphaproteobacteria</taxon>
        <taxon>Sphingomonadales</taxon>
        <taxon>Sphingomonadaceae</taxon>
        <taxon>Sphingomonas</taxon>
    </lineage>
</organism>
<dbReference type="InterPro" id="IPR052917">
    <property type="entry name" value="Stress-Dev_Protein"/>
</dbReference>
<sequence>MADANTDPRKLKADLWKKMADSPFVMVGPADGHAHHEPLTAQLDEDQVDTLFFFIGKTNRLAGGGRVMAQYVSKGHDFFACLDGNARIDNDPALIDKLWNNQVEAWFPEGRNDPNLALLRVDIDSAELWETDMSLSGRVKMLFGGTIKAGEEGSHAKVETTAESSPA</sequence>
<evidence type="ECO:0000313" key="2">
    <source>
        <dbReference type="EMBL" id="KTT70775.1"/>
    </source>
</evidence>
<dbReference type="EMBL" id="LDTB01000047">
    <property type="protein sequence ID" value="KTT70775.1"/>
    <property type="molecule type" value="Genomic_DNA"/>
</dbReference>
<dbReference type="Gene3D" id="2.30.110.10">
    <property type="entry name" value="Electron Transport, Fmn-binding Protein, Chain A"/>
    <property type="match status" value="1"/>
</dbReference>
<keyword evidence="3" id="KW-1185">Reference proteome</keyword>
<gene>
    <name evidence="2" type="ORF">NS334_11750</name>
</gene>
<dbReference type="Pfam" id="PF16242">
    <property type="entry name" value="Pyrid_ox_like"/>
    <property type="match status" value="1"/>
</dbReference>